<dbReference type="Proteomes" id="UP000824120">
    <property type="component" value="Chromosome 7"/>
</dbReference>
<gene>
    <name evidence="1" type="ORF">H5410_037240</name>
</gene>
<comment type="caution">
    <text evidence="1">The sequence shown here is derived from an EMBL/GenBank/DDBJ whole genome shotgun (WGS) entry which is preliminary data.</text>
</comment>
<organism evidence="1 2">
    <name type="scientific">Solanum commersonii</name>
    <name type="common">Commerson's wild potato</name>
    <name type="synonym">Commerson's nightshade</name>
    <dbReference type="NCBI Taxonomy" id="4109"/>
    <lineage>
        <taxon>Eukaryota</taxon>
        <taxon>Viridiplantae</taxon>
        <taxon>Streptophyta</taxon>
        <taxon>Embryophyta</taxon>
        <taxon>Tracheophyta</taxon>
        <taxon>Spermatophyta</taxon>
        <taxon>Magnoliopsida</taxon>
        <taxon>eudicotyledons</taxon>
        <taxon>Gunneridae</taxon>
        <taxon>Pentapetalae</taxon>
        <taxon>asterids</taxon>
        <taxon>lamiids</taxon>
        <taxon>Solanales</taxon>
        <taxon>Solanaceae</taxon>
        <taxon>Solanoideae</taxon>
        <taxon>Solaneae</taxon>
        <taxon>Solanum</taxon>
    </lineage>
</organism>
<reference evidence="1 2" key="1">
    <citation type="submission" date="2020-09" db="EMBL/GenBank/DDBJ databases">
        <title>De no assembly of potato wild relative species, Solanum commersonii.</title>
        <authorList>
            <person name="Cho K."/>
        </authorList>
    </citation>
    <scope>NUCLEOTIDE SEQUENCE [LARGE SCALE GENOMIC DNA]</scope>
    <source>
        <strain evidence="1">LZ3.2</strain>
        <tissue evidence="1">Leaf</tissue>
    </source>
</reference>
<name>A0A9J5Y8Y1_SOLCO</name>
<dbReference type="EMBL" id="JACXVP010000007">
    <property type="protein sequence ID" value="KAG5596008.1"/>
    <property type="molecule type" value="Genomic_DNA"/>
</dbReference>
<accession>A0A9J5Y8Y1</accession>
<proteinExistence type="predicted"/>
<evidence type="ECO:0000313" key="2">
    <source>
        <dbReference type="Proteomes" id="UP000824120"/>
    </source>
</evidence>
<sequence length="104" mass="12304">MELLVENLVFFDEINAAIETIDYTPNYLLYYMDIRNNRLFEGDKNLSTNKCLLISTTDETSKHLIEDFHFDAMLRAELKQLFSISLPARELKITVEMIRRKNLK</sequence>
<protein>
    <submittedName>
        <fullName evidence="1">Uncharacterized protein</fullName>
    </submittedName>
</protein>
<keyword evidence="2" id="KW-1185">Reference proteome</keyword>
<evidence type="ECO:0000313" key="1">
    <source>
        <dbReference type="EMBL" id="KAG5596008.1"/>
    </source>
</evidence>
<dbReference type="AlphaFoldDB" id="A0A9J5Y8Y1"/>